<sequence>MMKFPSLCAVLTILYLLPNLSIAQESLKANFTTFELFGDELEGTPTFKGWKNETVPLILKIKSTKSEKINFKVKIGNKRVSYNAYQLAYVKGDFSSGVCGEAKKSGKFEIGYFPDRAVEIFDRCIQPDSTVHYLLLNLNISKNAKTGKYPISVEIKQGESSFTSSSQLEIIDRTLPSFAELDFKMDFWQYPLSVANYYKVDPWSDAHMKHLGVMFDQLNHINQKAVTTTVFWDIFNTSIKPLEEMMIQVRRNKDGHYSYDYSNFEKYVKLGFSKGVDQQISVHNLFPWNNFLFYFDETQDKVVSSRNLPMSSEYQKFWKAFLEDFSKYLEKKDWLEKVVFFIDERTPEQSIEISKFVKSIEPKFKMGYSGKYYEALSPYIDDYSLSSNIVLEKKVLDGRRAAGHSTTFYTSCYEKQPNMLMMSNYGDIYFILMLAKAKGYDGFLRWAFNLWSSDIVDNAIYPDLPSGDAHFVYPNGQVSLRYLIIHDALEEVLKIKSKENLPKTADMLKAHNRYFLLNIEKSRLEMIRSMKTYLND</sequence>
<comment type="caution">
    <text evidence="3">The sequence shown here is derived from an EMBL/GenBank/DDBJ whole genome shotgun (WGS) entry which is preliminary data.</text>
</comment>
<evidence type="ECO:0000313" key="3">
    <source>
        <dbReference type="EMBL" id="SDZ05660.1"/>
    </source>
</evidence>
<protein>
    <recommendedName>
        <fullName evidence="2">Glycoside hydrolase 123 catalytic domain-containing protein</fullName>
    </recommendedName>
</protein>
<feature type="signal peptide" evidence="1">
    <location>
        <begin position="1"/>
        <end position="23"/>
    </location>
</feature>
<dbReference type="Pfam" id="PF13320">
    <property type="entry name" value="GH123_cat"/>
    <property type="match status" value="1"/>
</dbReference>
<dbReference type="InterPro" id="IPR025150">
    <property type="entry name" value="GH123_cat"/>
</dbReference>
<dbReference type="EMBL" id="FNQC01000005">
    <property type="protein sequence ID" value="SDZ05660.1"/>
    <property type="molecule type" value="Genomic_DNA"/>
</dbReference>
<evidence type="ECO:0000313" key="4">
    <source>
        <dbReference type="Proteomes" id="UP000199663"/>
    </source>
</evidence>
<accession>A0A1H3PXE4</accession>
<keyword evidence="1" id="KW-0732">Signal</keyword>
<name>A0A1H3PXE4_9BACT</name>
<gene>
    <name evidence="3" type="ORF">SAMN05444412_10577</name>
</gene>
<proteinExistence type="predicted"/>
<organism evidence="3 4">
    <name type="scientific">Rhodonellum ikkaensis</name>
    <dbReference type="NCBI Taxonomy" id="336829"/>
    <lineage>
        <taxon>Bacteria</taxon>
        <taxon>Pseudomonadati</taxon>
        <taxon>Bacteroidota</taxon>
        <taxon>Cytophagia</taxon>
        <taxon>Cytophagales</taxon>
        <taxon>Cytophagaceae</taxon>
        <taxon>Rhodonellum</taxon>
    </lineage>
</organism>
<evidence type="ECO:0000259" key="2">
    <source>
        <dbReference type="Pfam" id="PF13320"/>
    </source>
</evidence>
<dbReference type="Proteomes" id="UP000199663">
    <property type="component" value="Unassembled WGS sequence"/>
</dbReference>
<evidence type="ECO:0000256" key="1">
    <source>
        <dbReference type="SAM" id="SignalP"/>
    </source>
</evidence>
<feature type="domain" description="Glycoside hydrolase 123 catalytic" evidence="2">
    <location>
        <begin position="188"/>
        <end position="496"/>
    </location>
</feature>
<reference evidence="3 4" key="1">
    <citation type="submission" date="2016-10" db="EMBL/GenBank/DDBJ databases">
        <authorList>
            <person name="Varghese N."/>
            <person name="Submissions S."/>
        </authorList>
    </citation>
    <scope>NUCLEOTIDE SEQUENCE [LARGE SCALE GENOMIC DNA]</scope>
    <source>
        <strain evidence="3 4">DSM 17997</strain>
    </source>
</reference>
<keyword evidence="4" id="KW-1185">Reference proteome</keyword>
<feature type="chain" id="PRO_5046607061" description="Glycoside hydrolase 123 catalytic domain-containing protein" evidence="1">
    <location>
        <begin position="24"/>
        <end position="536"/>
    </location>
</feature>
<dbReference type="RefSeq" id="WP_019599464.1">
    <property type="nucleotide sequence ID" value="NZ_FNQC01000005.1"/>
</dbReference>